<protein>
    <submittedName>
        <fullName evidence="1">Uncharacterized protein</fullName>
    </submittedName>
</protein>
<reference evidence="1" key="1">
    <citation type="submission" date="2021-07" db="EMBL/GenBank/DDBJ databases">
        <authorList>
            <person name="Branca A.L. A."/>
        </authorList>
    </citation>
    <scope>NUCLEOTIDE SEQUENCE</scope>
</reference>
<organism evidence="1 2">
    <name type="scientific">Penicillium nalgiovense</name>
    <dbReference type="NCBI Taxonomy" id="60175"/>
    <lineage>
        <taxon>Eukaryota</taxon>
        <taxon>Fungi</taxon>
        <taxon>Dikarya</taxon>
        <taxon>Ascomycota</taxon>
        <taxon>Pezizomycotina</taxon>
        <taxon>Eurotiomycetes</taxon>
        <taxon>Eurotiomycetidae</taxon>
        <taxon>Eurotiales</taxon>
        <taxon>Aspergillaceae</taxon>
        <taxon>Penicillium</taxon>
    </lineage>
</organism>
<comment type="caution">
    <text evidence="1">The sequence shown here is derived from an EMBL/GenBank/DDBJ whole genome shotgun (WGS) entry which is preliminary data.</text>
</comment>
<dbReference type="OrthoDB" id="5086500at2759"/>
<dbReference type="EMBL" id="CAJVNV010000014">
    <property type="protein sequence ID" value="CAG7953875.1"/>
    <property type="molecule type" value="Genomic_DNA"/>
</dbReference>
<dbReference type="Proteomes" id="UP001153461">
    <property type="component" value="Unassembled WGS sequence"/>
</dbReference>
<name>A0A9W4MLI8_PENNA</name>
<sequence>MQKGIVFDQCQALLYADSTSTTDLRSIRLSTRGAIFMGTLELDSRLIGLQGYLANAKGSEQESSDIYKEAHWSVTILQSYPSISQQFWTLFVHERSDPLPVNGTLDQTASFSPQDNPSHVFVQSDHNRMIKFESSLDEGYLKIKGHLVYVQKRLQ</sequence>
<accession>A0A9W4MLI8</accession>
<evidence type="ECO:0000313" key="2">
    <source>
        <dbReference type="Proteomes" id="UP001153461"/>
    </source>
</evidence>
<gene>
    <name evidence="1" type="ORF">PNAL_LOCUS573</name>
</gene>
<proteinExistence type="predicted"/>
<dbReference type="AlphaFoldDB" id="A0A9W4MLI8"/>
<evidence type="ECO:0000313" key="1">
    <source>
        <dbReference type="EMBL" id="CAG7953875.1"/>
    </source>
</evidence>